<dbReference type="InParanoid" id="A0A024G6G4"/>
<organism evidence="4 5">
    <name type="scientific">Albugo candida</name>
    <dbReference type="NCBI Taxonomy" id="65357"/>
    <lineage>
        <taxon>Eukaryota</taxon>
        <taxon>Sar</taxon>
        <taxon>Stramenopiles</taxon>
        <taxon>Oomycota</taxon>
        <taxon>Peronosporomycetes</taxon>
        <taxon>Albuginales</taxon>
        <taxon>Albuginaceae</taxon>
        <taxon>Albugo</taxon>
    </lineage>
</organism>
<feature type="domain" description="Shugoshin C-terminal" evidence="3">
    <location>
        <begin position="205"/>
        <end position="222"/>
    </location>
</feature>
<evidence type="ECO:0000256" key="1">
    <source>
        <dbReference type="ARBA" id="ARBA00010845"/>
    </source>
</evidence>
<name>A0A024G6G4_9STRA</name>
<keyword evidence="5" id="KW-1185">Reference proteome</keyword>
<dbReference type="GO" id="GO:0000775">
    <property type="term" value="C:chromosome, centromeric region"/>
    <property type="evidence" value="ECO:0007669"/>
    <property type="project" value="InterPro"/>
</dbReference>
<dbReference type="Pfam" id="PF07557">
    <property type="entry name" value="Shugoshin_C"/>
    <property type="match status" value="1"/>
</dbReference>
<gene>
    <name evidence="4" type="ORF">BN9_030520</name>
</gene>
<reference evidence="4 5" key="1">
    <citation type="submission" date="2012-05" db="EMBL/GenBank/DDBJ databases">
        <title>Recombination and specialization in a pathogen metapopulation.</title>
        <authorList>
            <person name="Gardiner A."/>
            <person name="Kemen E."/>
            <person name="Schultz-Larsen T."/>
            <person name="MacLean D."/>
            <person name="Van Oosterhout C."/>
            <person name="Jones J.D.G."/>
        </authorList>
    </citation>
    <scope>NUCLEOTIDE SEQUENCE [LARGE SCALE GENOMIC DNA]</scope>
    <source>
        <strain evidence="4 5">Ac Nc2</strain>
    </source>
</reference>
<dbReference type="AlphaFoldDB" id="A0A024G6G4"/>
<proteinExistence type="inferred from homology"/>
<comment type="similarity">
    <text evidence="1">Belongs to the shugoshin family.</text>
</comment>
<evidence type="ECO:0000256" key="2">
    <source>
        <dbReference type="ARBA" id="ARBA00022829"/>
    </source>
</evidence>
<evidence type="ECO:0000259" key="3">
    <source>
        <dbReference type="Pfam" id="PF07557"/>
    </source>
</evidence>
<dbReference type="InterPro" id="IPR011515">
    <property type="entry name" value="Shugoshin_C"/>
</dbReference>
<accession>A0A024G6G4</accession>
<sequence>MAPRRGNIGYMYTVMEEMQHLRQQVSTLTDKNRHLARHLNTTKEELCKVRKTANSSFTAMLSSIMSGKETETKGIQCEEILPSEVRSVPSEAIGSSPIRMAKETLQNLSPKEQKTLSSVKCSSLDVKERENRFLKSEDPTQAKKRTLRQRKPIRYIEPSLKTKLRQGRYYGLLRQSPPSVYRHRASKKRKYASVQRQTFRLIRQSRARAISYVEPKLNTKLRQVCNKWPL</sequence>
<dbReference type="GO" id="GO:0005634">
    <property type="term" value="C:nucleus"/>
    <property type="evidence" value="ECO:0007669"/>
    <property type="project" value="InterPro"/>
</dbReference>
<comment type="caution">
    <text evidence="4">The sequence shown here is derived from an EMBL/GenBank/DDBJ whole genome shotgun (WGS) entry which is preliminary data.</text>
</comment>
<evidence type="ECO:0000313" key="4">
    <source>
        <dbReference type="EMBL" id="CCI42268.1"/>
    </source>
</evidence>
<dbReference type="Proteomes" id="UP000053237">
    <property type="component" value="Unassembled WGS sequence"/>
</dbReference>
<keyword evidence="2" id="KW-0159">Chromosome partition</keyword>
<dbReference type="OrthoDB" id="106849at2759"/>
<dbReference type="EMBL" id="CAIX01000031">
    <property type="protein sequence ID" value="CCI42268.1"/>
    <property type="molecule type" value="Genomic_DNA"/>
</dbReference>
<evidence type="ECO:0000313" key="5">
    <source>
        <dbReference type="Proteomes" id="UP000053237"/>
    </source>
</evidence>
<protein>
    <recommendedName>
        <fullName evidence="3">Shugoshin C-terminal domain-containing protein</fullName>
    </recommendedName>
</protein>
<dbReference type="GO" id="GO:0045132">
    <property type="term" value="P:meiotic chromosome segregation"/>
    <property type="evidence" value="ECO:0007669"/>
    <property type="project" value="InterPro"/>
</dbReference>